<dbReference type="PANTHER" id="PTHR46352:SF14">
    <property type="entry name" value="PROTEIN SENSITIVE TO PROTON RHIZOTOXICITY 2-LIKE"/>
    <property type="match status" value="1"/>
</dbReference>
<feature type="domain" description="STOP1/2-like C2H2-type zinc finger" evidence="1">
    <location>
        <begin position="29"/>
        <end position="58"/>
    </location>
</feature>
<dbReference type="GO" id="GO:0010044">
    <property type="term" value="P:response to aluminum ion"/>
    <property type="evidence" value="ECO:0007669"/>
    <property type="project" value="InterPro"/>
</dbReference>
<dbReference type="InterPro" id="IPR044300">
    <property type="entry name" value="STOP1/2"/>
</dbReference>
<comment type="caution">
    <text evidence="2">The sequence shown here is derived from an EMBL/GenBank/DDBJ whole genome shotgun (WGS) entry which is preliminary data.</text>
</comment>
<dbReference type="Pfam" id="PF23118">
    <property type="entry name" value="zf-C2H2_STOP2_C"/>
    <property type="match status" value="1"/>
</dbReference>
<accession>A0AAE1YI55</accession>
<evidence type="ECO:0000313" key="2">
    <source>
        <dbReference type="EMBL" id="KAK4429973.1"/>
    </source>
</evidence>
<dbReference type="EMBL" id="JACGWO010000004">
    <property type="protein sequence ID" value="KAK4429973.1"/>
    <property type="molecule type" value="Genomic_DNA"/>
</dbReference>
<sequence length="129" mass="14220">MYSCNRCNKKSFSVVADSKSHLKNCGESKWRCSCGNSFSRKDKLFGHMALFEGHMPAVVDDGEEEQGKSVAVEAAVMVVDDEEEEEINVKDIGVGMTGGLKRNKVPSHCTYILLRNAIRSMSKVANTQS</sequence>
<dbReference type="InterPro" id="IPR058196">
    <property type="entry name" value="zf-C2H2_STOP1/2_C"/>
</dbReference>
<protein>
    <submittedName>
        <fullName evidence="2">Zinc finger protein STOP1</fullName>
    </submittedName>
</protein>
<dbReference type="PANTHER" id="PTHR46352">
    <property type="entry name" value="PROTEIN SENSITIVE TO PROTON RHIZOTOXICITY 1"/>
    <property type="match status" value="1"/>
</dbReference>
<evidence type="ECO:0000313" key="3">
    <source>
        <dbReference type="Proteomes" id="UP001293254"/>
    </source>
</evidence>
<name>A0AAE1YI55_9LAMI</name>
<keyword evidence="3" id="KW-1185">Reference proteome</keyword>
<organism evidence="2 3">
    <name type="scientific">Sesamum alatum</name>
    <dbReference type="NCBI Taxonomy" id="300844"/>
    <lineage>
        <taxon>Eukaryota</taxon>
        <taxon>Viridiplantae</taxon>
        <taxon>Streptophyta</taxon>
        <taxon>Embryophyta</taxon>
        <taxon>Tracheophyta</taxon>
        <taxon>Spermatophyta</taxon>
        <taxon>Magnoliopsida</taxon>
        <taxon>eudicotyledons</taxon>
        <taxon>Gunneridae</taxon>
        <taxon>Pentapetalae</taxon>
        <taxon>asterids</taxon>
        <taxon>lamiids</taxon>
        <taxon>Lamiales</taxon>
        <taxon>Pedaliaceae</taxon>
        <taxon>Sesamum</taxon>
    </lineage>
</organism>
<gene>
    <name evidence="2" type="ORF">Salat_1298000</name>
</gene>
<proteinExistence type="predicted"/>
<dbReference type="AlphaFoldDB" id="A0AAE1YI55"/>
<dbReference type="Gene3D" id="3.30.160.60">
    <property type="entry name" value="Classic Zinc Finger"/>
    <property type="match status" value="1"/>
</dbReference>
<reference evidence="2" key="1">
    <citation type="submission" date="2020-06" db="EMBL/GenBank/DDBJ databases">
        <authorList>
            <person name="Li T."/>
            <person name="Hu X."/>
            <person name="Zhang T."/>
            <person name="Song X."/>
            <person name="Zhang H."/>
            <person name="Dai N."/>
            <person name="Sheng W."/>
            <person name="Hou X."/>
            <person name="Wei L."/>
        </authorList>
    </citation>
    <scope>NUCLEOTIDE SEQUENCE</scope>
    <source>
        <strain evidence="2">3651</strain>
        <tissue evidence="2">Leaf</tissue>
    </source>
</reference>
<dbReference type="GO" id="GO:0010447">
    <property type="term" value="P:response to acidic pH"/>
    <property type="evidence" value="ECO:0007669"/>
    <property type="project" value="InterPro"/>
</dbReference>
<dbReference type="Proteomes" id="UP001293254">
    <property type="component" value="Unassembled WGS sequence"/>
</dbReference>
<evidence type="ECO:0000259" key="1">
    <source>
        <dbReference type="Pfam" id="PF23118"/>
    </source>
</evidence>
<reference evidence="2" key="2">
    <citation type="journal article" date="2024" name="Plant">
        <title>Genomic evolution and insights into agronomic trait innovations of Sesamum species.</title>
        <authorList>
            <person name="Miao H."/>
            <person name="Wang L."/>
            <person name="Qu L."/>
            <person name="Liu H."/>
            <person name="Sun Y."/>
            <person name="Le M."/>
            <person name="Wang Q."/>
            <person name="Wei S."/>
            <person name="Zheng Y."/>
            <person name="Lin W."/>
            <person name="Duan Y."/>
            <person name="Cao H."/>
            <person name="Xiong S."/>
            <person name="Wang X."/>
            <person name="Wei L."/>
            <person name="Li C."/>
            <person name="Ma Q."/>
            <person name="Ju M."/>
            <person name="Zhao R."/>
            <person name="Li G."/>
            <person name="Mu C."/>
            <person name="Tian Q."/>
            <person name="Mei H."/>
            <person name="Zhang T."/>
            <person name="Gao T."/>
            <person name="Zhang H."/>
        </authorList>
    </citation>
    <scope>NUCLEOTIDE SEQUENCE</scope>
    <source>
        <strain evidence="2">3651</strain>
    </source>
</reference>